<evidence type="ECO:0000313" key="9">
    <source>
        <dbReference type="Proteomes" id="UP000650485"/>
    </source>
</evidence>
<dbReference type="EMBL" id="JACSZT010000007">
    <property type="protein sequence ID" value="MBC6498843.1"/>
    <property type="molecule type" value="Genomic_DNA"/>
</dbReference>
<evidence type="ECO:0000256" key="7">
    <source>
        <dbReference type="SAM" id="SignalP"/>
    </source>
</evidence>
<feature type="signal peptide" evidence="7">
    <location>
        <begin position="1"/>
        <end position="27"/>
    </location>
</feature>
<feature type="chain" id="PRO_5041078229" evidence="7">
    <location>
        <begin position="28"/>
        <end position="285"/>
    </location>
</feature>
<accession>A0A3R5YR08</accession>
<dbReference type="SUPFAM" id="SSF53850">
    <property type="entry name" value="Periplasmic binding protein-like II"/>
    <property type="match status" value="1"/>
</dbReference>
<evidence type="ECO:0000256" key="5">
    <source>
        <dbReference type="ARBA" id="ARBA00023139"/>
    </source>
</evidence>
<evidence type="ECO:0000256" key="4">
    <source>
        <dbReference type="ARBA" id="ARBA00023136"/>
    </source>
</evidence>
<dbReference type="InterPro" id="IPR004872">
    <property type="entry name" value="Lipoprotein_NlpA"/>
</dbReference>
<keyword evidence="3 7" id="KW-0732">Signal</keyword>
<proteinExistence type="inferred from homology"/>
<keyword evidence="4" id="KW-0472">Membrane</keyword>
<reference evidence="8" key="1">
    <citation type="submission" date="2020-08" db="EMBL/GenBank/DDBJ databases">
        <title>Complete genome sequence of Weissella confusa strain FS54 provides insights into metabolic potential.</title>
        <authorList>
            <person name="Fhoula I."/>
            <person name="Najjari A."/>
            <person name="Lekired A."/>
            <person name="Bessrour-Aouam N."/>
            <person name="Jaballah S."/>
            <person name="Klibi N."/>
            <person name="Ouzari H.-I."/>
        </authorList>
    </citation>
    <scope>NUCLEOTIDE SEQUENCE</scope>
    <source>
        <strain evidence="8">FS54</strain>
    </source>
</reference>
<organism evidence="8 9">
    <name type="scientific">Weissella confusa</name>
    <name type="common">Lactobacillus confusus</name>
    <dbReference type="NCBI Taxonomy" id="1583"/>
    <lineage>
        <taxon>Bacteria</taxon>
        <taxon>Bacillati</taxon>
        <taxon>Bacillota</taxon>
        <taxon>Bacilli</taxon>
        <taxon>Lactobacillales</taxon>
        <taxon>Lactobacillaceae</taxon>
        <taxon>Weissella</taxon>
    </lineage>
</organism>
<comment type="similarity">
    <text evidence="2">Belongs to the NlpA lipoprotein family.</text>
</comment>
<keyword evidence="6" id="KW-0449">Lipoprotein</keyword>
<comment type="subcellular location">
    <subcellularLocation>
        <location evidence="1">Membrane</location>
        <topology evidence="1">Lipid-anchor</topology>
    </subcellularLocation>
</comment>
<gene>
    <name evidence="8" type="ORF">H7R52_09155</name>
</gene>
<name>A0A3R5YR08_WEICO</name>
<dbReference type="GO" id="GO:0016020">
    <property type="term" value="C:membrane"/>
    <property type="evidence" value="ECO:0007669"/>
    <property type="project" value="UniProtKB-SubCell"/>
</dbReference>
<comment type="caution">
    <text evidence="8">The sequence shown here is derived from an EMBL/GenBank/DDBJ whole genome shotgun (WGS) entry which is preliminary data.</text>
</comment>
<evidence type="ECO:0000256" key="3">
    <source>
        <dbReference type="ARBA" id="ARBA00022729"/>
    </source>
</evidence>
<dbReference type="Gene3D" id="3.40.190.10">
    <property type="entry name" value="Periplasmic binding protein-like II"/>
    <property type="match status" value="2"/>
</dbReference>
<dbReference type="AlphaFoldDB" id="A0A3R5YR08"/>
<evidence type="ECO:0000313" key="8">
    <source>
        <dbReference type="EMBL" id="MBC6498843.1"/>
    </source>
</evidence>
<evidence type="ECO:0000256" key="1">
    <source>
        <dbReference type="ARBA" id="ARBA00004635"/>
    </source>
</evidence>
<dbReference type="PANTHER" id="PTHR30429:SF3">
    <property type="entry name" value="LIPOPROTEIN"/>
    <property type="match status" value="1"/>
</dbReference>
<evidence type="ECO:0000256" key="6">
    <source>
        <dbReference type="ARBA" id="ARBA00023288"/>
    </source>
</evidence>
<protein>
    <submittedName>
        <fullName evidence="8">ABC transporter substrate-binding protein</fullName>
    </submittedName>
</protein>
<dbReference type="PANTHER" id="PTHR30429">
    <property type="entry name" value="D-METHIONINE-BINDING LIPOPROTEIN METQ"/>
    <property type="match status" value="1"/>
</dbReference>
<evidence type="ECO:0000256" key="2">
    <source>
        <dbReference type="ARBA" id="ARBA00008973"/>
    </source>
</evidence>
<dbReference type="Proteomes" id="UP000650485">
    <property type="component" value="Unassembled WGS sequence"/>
</dbReference>
<sequence>MVKRLGIVIAGVVVTGTLLATTTSIQAATVKKVTVGSVTGDAEIWRHIADSSAAKKAHVQIKVKEFTDGGTLNKATASGEVDVNAFQSYDYFHAFNKQTDTEKLAALGTTYIEPMGVYSKDYHKVSDIPDGSTIAIARDNANAARGLRLLANAGLIKLKANFSALSGVADIADNPHHFKFKEIDDTTGVSLVKQDDSVAAVLISNSVSQAGGLNVLKDSIYHESINSGTIGNINILATRESQANNKTYKKLVALYRDPAVQKWIKNQYHGTKVEVKKPVSYLEGK</sequence>
<keyword evidence="5" id="KW-0564">Palmitate</keyword>
<dbReference type="Pfam" id="PF03180">
    <property type="entry name" value="Lipoprotein_9"/>
    <property type="match status" value="1"/>
</dbReference>
<dbReference type="RefSeq" id="WP_118704544.1">
    <property type="nucleotide sequence ID" value="NZ_ALXJ01000100.1"/>
</dbReference>